<dbReference type="InterPro" id="IPR001123">
    <property type="entry name" value="LeuE-type"/>
</dbReference>
<accession>A0A4P6WY23</accession>
<feature type="transmembrane region" description="Helical" evidence="6">
    <location>
        <begin position="192"/>
        <end position="210"/>
    </location>
</feature>
<keyword evidence="3 6" id="KW-0812">Transmembrane</keyword>
<dbReference type="PANTHER" id="PTHR30086">
    <property type="entry name" value="ARGININE EXPORTER PROTEIN ARGO"/>
    <property type="match status" value="1"/>
</dbReference>
<evidence type="ECO:0000313" key="8">
    <source>
        <dbReference type="Proteomes" id="UP000293912"/>
    </source>
</evidence>
<keyword evidence="5 6" id="KW-0472">Membrane</keyword>
<gene>
    <name evidence="7" type="primary">rhtB1</name>
    <name evidence="7" type="ORF">HPF_00695</name>
</gene>
<comment type="subcellular location">
    <subcellularLocation>
        <location evidence="1">Cell membrane</location>
        <topology evidence="1">Multi-pass membrane protein</topology>
    </subcellularLocation>
</comment>
<dbReference type="Pfam" id="PF01810">
    <property type="entry name" value="LysE"/>
    <property type="match status" value="1"/>
</dbReference>
<dbReference type="RefSeq" id="WP_066152173.1">
    <property type="nucleotide sequence ID" value="NZ_CP037867.1"/>
</dbReference>
<keyword evidence="4 6" id="KW-1133">Transmembrane helix</keyword>
<evidence type="ECO:0000256" key="2">
    <source>
        <dbReference type="ARBA" id="ARBA00022475"/>
    </source>
</evidence>
<dbReference type="Proteomes" id="UP000293912">
    <property type="component" value="Chromosome"/>
</dbReference>
<sequence length="215" mass="21965">MNDSMLLFSTLALVTVATPGPTTLLALNHGARHGVGAALPGLGGAVLSDAVLIAAVAAGLGSLLATSAAAFELLRWTGVAYLAWLGWRLLRSPDTPMASGQAHATAAPPAHRERPAAVFRRSFTVAVTNPKGYLFFSALLPSFIDPGAPQLPQYALLAAVFAGIDGAVLLAFALAGAGGARRFGSPRALRHLDRASGLALLVLAGGMALWRRGAP</sequence>
<keyword evidence="8" id="KW-1185">Reference proteome</keyword>
<dbReference type="AlphaFoldDB" id="A0A4P6WY23"/>
<evidence type="ECO:0000256" key="5">
    <source>
        <dbReference type="ARBA" id="ARBA00023136"/>
    </source>
</evidence>
<organism evidence="7 8">
    <name type="scientific">Hydrogenophaga pseudoflava</name>
    <name type="common">Pseudomonas carboxydoflava</name>
    <dbReference type="NCBI Taxonomy" id="47421"/>
    <lineage>
        <taxon>Bacteria</taxon>
        <taxon>Pseudomonadati</taxon>
        <taxon>Pseudomonadota</taxon>
        <taxon>Betaproteobacteria</taxon>
        <taxon>Burkholderiales</taxon>
        <taxon>Comamonadaceae</taxon>
        <taxon>Hydrogenophaga</taxon>
    </lineage>
</organism>
<reference evidence="7 8" key="1">
    <citation type="submission" date="2019-03" db="EMBL/GenBank/DDBJ databases">
        <authorList>
            <person name="Sebastian G."/>
            <person name="Baumann P."/>
            <person name="Ruckert C."/>
            <person name="Kalinowski J."/>
            <person name="Nebel B."/>
            <person name="Takors R."/>
            <person name="Blombach B."/>
        </authorList>
    </citation>
    <scope>NUCLEOTIDE SEQUENCE [LARGE SCALE GENOMIC DNA]</scope>
    <source>
        <strain evidence="7 8">DSM 1084</strain>
    </source>
</reference>
<dbReference type="PANTHER" id="PTHR30086:SF20">
    <property type="entry name" value="ARGININE EXPORTER PROTEIN ARGO-RELATED"/>
    <property type="match status" value="1"/>
</dbReference>
<evidence type="ECO:0000313" key="7">
    <source>
        <dbReference type="EMBL" id="QBM26174.1"/>
    </source>
</evidence>
<evidence type="ECO:0000256" key="6">
    <source>
        <dbReference type="SAM" id="Phobius"/>
    </source>
</evidence>
<dbReference type="PIRSF" id="PIRSF006324">
    <property type="entry name" value="LeuE"/>
    <property type="match status" value="1"/>
</dbReference>
<protein>
    <submittedName>
        <fullName evidence="7">Homoserine/homoserine lactone efflux protein</fullName>
    </submittedName>
</protein>
<keyword evidence="2" id="KW-1003">Cell membrane</keyword>
<name>A0A4P6WY23_HYDPS</name>
<dbReference type="KEGG" id="hpse:HPF_00695"/>
<evidence type="ECO:0000256" key="1">
    <source>
        <dbReference type="ARBA" id="ARBA00004651"/>
    </source>
</evidence>
<dbReference type="GO" id="GO:0005886">
    <property type="term" value="C:plasma membrane"/>
    <property type="evidence" value="ECO:0007669"/>
    <property type="project" value="UniProtKB-SubCell"/>
</dbReference>
<dbReference type="EMBL" id="CP037867">
    <property type="protein sequence ID" value="QBM26174.1"/>
    <property type="molecule type" value="Genomic_DNA"/>
</dbReference>
<dbReference type="GO" id="GO:0015171">
    <property type="term" value="F:amino acid transmembrane transporter activity"/>
    <property type="evidence" value="ECO:0007669"/>
    <property type="project" value="TreeGrafter"/>
</dbReference>
<proteinExistence type="predicted"/>
<evidence type="ECO:0000256" key="4">
    <source>
        <dbReference type="ARBA" id="ARBA00022989"/>
    </source>
</evidence>
<feature type="transmembrane region" description="Helical" evidence="6">
    <location>
        <begin position="154"/>
        <end position="180"/>
    </location>
</feature>
<evidence type="ECO:0000256" key="3">
    <source>
        <dbReference type="ARBA" id="ARBA00022692"/>
    </source>
</evidence>
<feature type="transmembrane region" description="Helical" evidence="6">
    <location>
        <begin position="42"/>
        <end position="66"/>
    </location>
</feature>